<accession>A0A8S5T6E9</accession>
<protein>
    <submittedName>
        <fullName evidence="1">Uncharacterized protein</fullName>
    </submittedName>
</protein>
<organism evidence="1">
    <name type="scientific">Siphoviridae sp. ctxMM9</name>
    <dbReference type="NCBI Taxonomy" id="2827973"/>
    <lineage>
        <taxon>Viruses</taxon>
        <taxon>Duplodnaviria</taxon>
        <taxon>Heunggongvirae</taxon>
        <taxon>Uroviricota</taxon>
        <taxon>Caudoviricetes</taxon>
    </lineage>
</organism>
<name>A0A8S5T6E9_9CAUD</name>
<reference evidence="1" key="1">
    <citation type="journal article" date="2021" name="Proc. Natl. Acad. Sci. U.S.A.">
        <title>A Catalog of Tens of Thousands of Viruses from Human Metagenomes Reveals Hidden Associations with Chronic Diseases.</title>
        <authorList>
            <person name="Tisza M.J."/>
            <person name="Buck C.B."/>
        </authorList>
    </citation>
    <scope>NUCLEOTIDE SEQUENCE</scope>
    <source>
        <strain evidence="1">CtxMM9</strain>
    </source>
</reference>
<sequence length="51" mass="5543">MSIPDAIYCPKTTVATEPNFVKMPANPPNPSIKEVTLSSKAEVIFNILINP</sequence>
<proteinExistence type="predicted"/>
<evidence type="ECO:0000313" key="1">
    <source>
        <dbReference type="EMBL" id="DAF58924.1"/>
    </source>
</evidence>
<dbReference type="EMBL" id="BK032759">
    <property type="protein sequence ID" value="DAF58924.1"/>
    <property type="molecule type" value="Genomic_DNA"/>
</dbReference>